<dbReference type="AlphaFoldDB" id="A0A9W7X1A0"/>
<accession>A0A9W7X1A0</accession>
<protein>
    <submittedName>
        <fullName evidence="2">Uncharacterized protein</fullName>
    </submittedName>
</protein>
<sequence>MQLKASERVQSNRKIDTPGFKGPARGGRNSQPHGRVGAASRAGAVWKVRGGASSSSQDSEGNSGRMGRILPAGHQPTHPTKEARVCLFVRACWEVLLVQGGPLHTTHTPLSGDLECLCEALTGAFKLSSEMLDDRGGPADLLGKAAPLNASECHTSL</sequence>
<gene>
    <name evidence="2" type="ORF">IRJ41_022382</name>
</gene>
<name>A0A9W7X1A0_TRIRA</name>
<comment type="caution">
    <text evidence="2">The sequence shown here is derived from an EMBL/GenBank/DDBJ whole genome shotgun (WGS) entry which is preliminary data.</text>
</comment>
<evidence type="ECO:0000313" key="2">
    <source>
        <dbReference type="EMBL" id="KAI7812106.1"/>
    </source>
</evidence>
<evidence type="ECO:0000313" key="3">
    <source>
        <dbReference type="Proteomes" id="UP001059041"/>
    </source>
</evidence>
<feature type="compositionally biased region" description="Low complexity" evidence="1">
    <location>
        <begin position="34"/>
        <end position="63"/>
    </location>
</feature>
<evidence type="ECO:0000256" key="1">
    <source>
        <dbReference type="SAM" id="MobiDB-lite"/>
    </source>
</evidence>
<proteinExistence type="predicted"/>
<reference evidence="2" key="1">
    <citation type="submission" date="2021-02" db="EMBL/GenBank/DDBJ databases">
        <title>Comparative genomics reveals that relaxation of natural selection precedes convergent phenotypic evolution of cavefish.</title>
        <authorList>
            <person name="Peng Z."/>
        </authorList>
    </citation>
    <scope>NUCLEOTIDE SEQUENCE</scope>
    <source>
        <tissue evidence="2">Muscle</tissue>
    </source>
</reference>
<organism evidence="2 3">
    <name type="scientific">Triplophysa rosa</name>
    <name type="common">Cave loach</name>
    <dbReference type="NCBI Taxonomy" id="992332"/>
    <lineage>
        <taxon>Eukaryota</taxon>
        <taxon>Metazoa</taxon>
        <taxon>Chordata</taxon>
        <taxon>Craniata</taxon>
        <taxon>Vertebrata</taxon>
        <taxon>Euteleostomi</taxon>
        <taxon>Actinopterygii</taxon>
        <taxon>Neopterygii</taxon>
        <taxon>Teleostei</taxon>
        <taxon>Ostariophysi</taxon>
        <taxon>Cypriniformes</taxon>
        <taxon>Nemacheilidae</taxon>
        <taxon>Triplophysa</taxon>
    </lineage>
</organism>
<feature type="region of interest" description="Disordered" evidence="1">
    <location>
        <begin position="1"/>
        <end position="76"/>
    </location>
</feature>
<keyword evidence="3" id="KW-1185">Reference proteome</keyword>
<dbReference type="Proteomes" id="UP001059041">
    <property type="component" value="Linkage Group LG3"/>
</dbReference>
<dbReference type="EMBL" id="JAFHDT010000003">
    <property type="protein sequence ID" value="KAI7812106.1"/>
    <property type="molecule type" value="Genomic_DNA"/>
</dbReference>